<keyword evidence="1" id="KW-0143">Chaperone</keyword>
<feature type="binding site" evidence="1">
    <location>
        <position position="12"/>
    </location>
    <ligand>
        <name>Zn(2+)</name>
        <dbReference type="ChEBI" id="CHEBI:29105"/>
    </ligand>
</feature>
<dbReference type="GO" id="GO:0006457">
    <property type="term" value="P:protein folding"/>
    <property type="evidence" value="ECO:0007669"/>
    <property type="project" value="UniProtKB-UniRule"/>
</dbReference>
<dbReference type="GO" id="GO:0051082">
    <property type="term" value="F:unfolded protein binding"/>
    <property type="evidence" value="ECO:0007669"/>
    <property type="project" value="UniProtKB-UniRule"/>
</dbReference>
<dbReference type="EMBL" id="LOMY01000036">
    <property type="protein sequence ID" value="OCQ53590.1"/>
    <property type="molecule type" value="Genomic_DNA"/>
</dbReference>
<dbReference type="RefSeq" id="WP_065822524.1">
    <property type="nucleotide sequence ID" value="NZ_CAWMQZ010000036.1"/>
</dbReference>
<name>A0A1C0U6M0_9GAMM</name>
<dbReference type="SMART" id="SM00994">
    <property type="entry name" value="zf-C4_ClpX"/>
    <property type="match status" value="1"/>
</dbReference>
<dbReference type="GO" id="GO:0006508">
    <property type="term" value="P:proteolysis"/>
    <property type="evidence" value="ECO:0007669"/>
    <property type="project" value="UniProtKB-KW"/>
</dbReference>
<feature type="binding site" evidence="1">
    <location>
        <position position="9"/>
    </location>
    <ligand>
        <name>Zn(2+)</name>
        <dbReference type="ChEBI" id="CHEBI:29105"/>
    </ligand>
</feature>
<sequence length="64" mass="6872">MIAGNKHWCNFCGKSQDEVNAIVSGMNNSDICDSCVLRCVGTLILKDGNKLNESANITDSASHQ</sequence>
<dbReference type="SUPFAM" id="SSF57716">
    <property type="entry name" value="Glucocorticoid receptor-like (DNA-binding domain)"/>
    <property type="match status" value="1"/>
</dbReference>
<dbReference type="AlphaFoldDB" id="A0A1C0U6M0"/>
<keyword evidence="1" id="KW-0862">Zinc</keyword>
<accession>A0A1C0U6M0</accession>
<keyword evidence="3" id="KW-0378">Hydrolase</keyword>
<evidence type="ECO:0000259" key="2">
    <source>
        <dbReference type="PROSITE" id="PS51902"/>
    </source>
</evidence>
<evidence type="ECO:0000313" key="4">
    <source>
        <dbReference type="Proteomes" id="UP000093476"/>
    </source>
</evidence>
<feature type="binding site" evidence="1">
    <location>
        <position position="32"/>
    </location>
    <ligand>
        <name>Zn(2+)</name>
        <dbReference type="ChEBI" id="CHEBI:29105"/>
    </ligand>
</feature>
<keyword evidence="3" id="KW-0547">Nucleotide-binding</keyword>
<dbReference type="InterPro" id="IPR059188">
    <property type="entry name" value="Znf_CLPX-like"/>
</dbReference>
<dbReference type="GO" id="GO:0008233">
    <property type="term" value="F:peptidase activity"/>
    <property type="evidence" value="ECO:0007669"/>
    <property type="project" value="UniProtKB-KW"/>
</dbReference>
<evidence type="ECO:0000313" key="3">
    <source>
        <dbReference type="EMBL" id="OCQ53590.1"/>
    </source>
</evidence>
<dbReference type="Proteomes" id="UP000093476">
    <property type="component" value="Unassembled WGS sequence"/>
</dbReference>
<gene>
    <name evidence="3" type="ORF">Ppb6_01216</name>
</gene>
<dbReference type="Gene3D" id="6.20.220.10">
    <property type="entry name" value="ClpX chaperone, C4-type zinc finger domain"/>
    <property type="match status" value="1"/>
</dbReference>
<evidence type="ECO:0000256" key="1">
    <source>
        <dbReference type="PROSITE-ProRule" id="PRU01250"/>
    </source>
</evidence>
<keyword evidence="3" id="KW-0645">Protease</keyword>
<reference evidence="3 4" key="1">
    <citation type="submission" date="2015-12" db="EMBL/GenBank/DDBJ databases">
        <title>Genome comparisons provide insights into the role of secondary metabolites in the pathogenic phase of the Photorhabdus life cycle.</title>
        <authorList>
            <person name="Tobias N.J."/>
            <person name="Mishra B."/>
            <person name="Gupta D.K."/>
            <person name="Thines M."/>
            <person name="Stinear T.P."/>
            <person name="Bode H.B."/>
        </authorList>
    </citation>
    <scope>NUCLEOTIDE SEQUENCE [LARGE SCALE GENOMIC DNA]</scope>
    <source>
        <strain evidence="3 4">PB68.1</strain>
    </source>
</reference>
<feature type="binding site" evidence="1">
    <location>
        <position position="35"/>
    </location>
    <ligand>
        <name>Zn(2+)</name>
        <dbReference type="ChEBI" id="CHEBI:29105"/>
    </ligand>
</feature>
<dbReference type="STRING" id="286156.Ppb6_01216"/>
<organism evidence="3 4">
    <name type="scientific">Photorhabdus australis subsp. thailandensis</name>
    <dbReference type="NCBI Taxonomy" id="2805096"/>
    <lineage>
        <taxon>Bacteria</taxon>
        <taxon>Pseudomonadati</taxon>
        <taxon>Pseudomonadota</taxon>
        <taxon>Gammaproteobacteria</taxon>
        <taxon>Enterobacterales</taxon>
        <taxon>Morganellaceae</taxon>
        <taxon>Photorhabdus</taxon>
    </lineage>
</organism>
<keyword evidence="4" id="KW-1185">Reference proteome</keyword>
<comment type="caution">
    <text evidence="3">The sequence shown here is derived from an EMBL/GenBank/DDBJ whole genome shotgun (WGS) entry which is preliminary data.</text>
</comment>
<dbReference type="GO" id="GO:0046983">
    <property type="term" value="F:protein dimerization activity"/>
    <property type="evidence" value="ECO:0007669"/>
    <property type="project" value="UniProtKB-UniRule"/>
</dbReference>
<feature type="domain" description="ClpX-type ZB" evidence="2">
    <location>
        <begin position="1"/>
        <end position="51"/>
    </location>
</feature>
<keyword evidence="1" id="KW-0479">Metal-binding</keyword>
<dbReference type="GO" id="GO:0005524">
    <property type="term" value="F:ATP binding"/>
    <property type="evidence" value="ECO:0007669"/>
    <property type="project" value="UniProtKB-KW"/>
</dbReference>
<proteinExistence type="inferred from homology"/>
<dbReference type="PATRIC" id="fig|286156.4.peg.1372"/>
<keyword evidence="3" id="KW-0067">ATP-binding</keyword>
<dbReference type="InterPro" id="IPR010603">
    <property type="entry name" value="Znf_CppX_C4"/>
</dbReference>
<protein>
    <submittedName>
        <fullName evidence="3">ATP-dependent protease ATP-binding subunit ClpX</fullName>
    </submittedName>
</protein>
<dbReference type="Pfam" id="PF06689">
    <property type="entry name" value="zf-C4_ClpX"/>
    <property type="match status" value="1"/>
</dbReference>
<dbReference type="GO" id="GO:0008270">
    <property type="term" value="F:zinc ion binding"/>
    <property type="evidence" value="ECO:0007669"/>
    <property type="project" value="UniProtKB-UniRule"/>
</dbReference>
<dbReference type="InterPro" id="IPR038366">
    <property type="entry name" value="Znf_CppX_C4_sf"/>
</dbReference>
<comment type="similarity">
    <text evidence="1">Belongs to the ClpX chaperone family.</text>
</comment>
<dbReference type="PROSITE" id="PS51902">
    <property type="entry name" value="CLPX_ZB"/>
    <property type="match status" value="1"/>
</dbReference>